<feature type="active site" evidence="5">
    <location>
        <position position="250"/>
    </location>
</feature>
<dbReference type="PANTHER" id="PTHR43570">
    <property type="entry name" value="ALDEHYDE DEHYDROGENASE"/>
    <property type="match status" value="1"/>
</dbReference>
<gene>
    <name evidence="9" type="ORF">GRI99_12020</name>
</gene>
<dbReference type="PIRSF" id="PIRSF036492">
    <property type="entry name" value="ALDH"/>
    <property type="match status" value="1"/>
</dbReference>
<dbReference type="AlphaFoldDB" id="A0A844YVI7"/>
<feature type="domain" description="Aldehyde dehydrogenase" evidence="8">
    <location>
        <begin position="3"/>
        <end position="439"/>
    </location>
</feature>
<evidence type="ECO:0000313" key="9">
    <source>
        <dbReference type="EMBL" id="MXO72355.1"/>
    </source>
</evidence>
<evidence type="ECO:0000256" key="1">
    <source>
        <dbReference type="ARBA" id="ARBA00009986"/>
    </source>
</evidence>
<keyword evidence="10" id="KW-1185">Reference proteome</keyword>
<dbReference type="EMBL" id="WTYV01000004">
    <property type="protein sequence ID" value="MXO72355.1"/>
    <property type="molecule type" value="Genomic_DNA"/>
</dbReference>
<dbReference type="SUPFAM" id="SSF53720">
    <property type="entry name" value="ALDH-like"/>
    <property type="match status" value="1"/>
</dbReference>
<evidence type="ECO:0000256" key="5">
    <source>
        <dbReference type="PIRSR" id="PIRSR036492-1"/>
    </source>
</evidence>
<evidence type="ECO:0000259" key="8">
    <source>
        <dbReference type="Pfam" id="PF00171"/>
    </source>
</evidence>
<dbReference type="OrthoDB" id="9761688at2"/>
<evidence type="ECO:0000256" key="2">
    <source>
        <dbReference type="ARBA" id="ARBA00023002"/>
    </source>
</evidence>
<accession>A0A844YVI7</accession>
<dbReference type="Gene3D" id="3.40.309.10">
    <property type="entry name" value="Aldehyde Dehydrogenase, Chain A, domain 2"/>
    <property type="match status" value="1"/>
</dbReference>
<dbReference type="Gene3D" id="3.40.605.10">
    <property type="entry name" value="Aldehyde Dehydrogenase, Chain A, domain 1"/>
    <property type="match status" value="1"/>
</dbReference>
<dbReference type="GO" id="GO:0005737">
    <property type="term" value="C:cytoplasm"/>
    <property type="evidence" value="ECO:0007669"/>
    <property type="project" value="TreeGrafter"/>
</dbReference>
<dbReference type="InterPro" id="IPR016161">
    <property type="entry name" value="Ald_DH/histidinol_DH"/>
</dbReference>
<dbReference type="RefSeq" id="WP_160772265.1">
    <property type="nucleotide sequence ID" value="NZ_WTYV01000004.1"/>
</dbReference>
<comment type="caution">
    <text evidence="9">The sequence shown here is derived from an EMBL/GenBank/DDBJ whole genome shotgun (WGS) entry which is preliminary data.</text>
</comment>
<organism evidence="9 10">
    <name type="scientific">Alteraurantiacibacter buctensis</name>
    <dbReference type="NCBI Taxonomy" id="1503981"/>
    <lineage>
        <taxon>Bacteria</taxon>
        <taxon>Pseudomonadati</taxon>
        <taxon>Pseudomonadota</taxon>
        <taxon>Alphaproteobacteria</taxon>
        <taxon>Sphingomonadales</taxon>
        <taxon>Erythrobacteraceae</taxon>
        <taxon>Alteraurantiacibacter</taxon>
    </lineage>
</organism>
<dbReference type="InterPro" id="IPR015590">
    <property type="entry name" value="Aldehyde_DH_dom"/>
</dbReference>
<dbReference type="InterPro" id="IPR016162">
    <property type="entry name" value="Ald_DH_N"/>
</dbReference>
<dbReference type="InterPro" id="IPR012394">
    <property type="entry name" value="Aldehyde_DH_NAD(P)"/>
</dbReference>
<feature type="active site" evidence="5 6">
    <location>
        <position position="216"/>
    </location>
</feature>
<dbReference type="InterPro" id="IPR029510">
    <property type="entry name" value="Ald_DH_CS_GLU"/>
</dbReference>
<proteinExistence type="inferred from homology"/>
<dbReference type="PANTHER" id="PTHR43570:SF20">
    <property type="entry name" value="ALDEHYDE DEHYDROGENASE ALDX-RELATED"/>
    <property type="match status" value="1"/>
</dbReference>
<dbReference type="PROSITE" id="PS00687">
    <property type="entry name" value="ALDEHYDE_DEHYDR_GLU"/>
    <property type="match status" value="1"/>
</dbReference>
<dbReference type="GO" id="GO:0006081">
    <property type="term" value="P:aldehyde metabolic process"/>
    <property type="evidence" value="ECO:0007669"/>
    <property type="project" value="InterPro"/>
</dbReference>
<dbReference type="Pfam" id="PF00171">
    <property type="entry name" value="Aldedh"/>
    <property type="match status" value="1"/>
</dbReference>
<dbReference type="GO" id="GO:0004029">
    <property type="term" value="F:aldehyde dehydrogenase (NAD+) activity"/>
    <property type="evidence" value="ECO:0007669"/>
    <property type="project" value="TreeGrafter"/>
</dbReference>
<comment type="similarity">
    <text evidence="1 4 7">Belongs to the aldehyde dehydrogenase family.</text>
</comment>
<keyword evidence="3" id="KW-0520">NAD</keyword>
<dbReference type="Proteomes" id="UP000466966">
    <property type="component" value="Unassembled WGS sequence"/>
</dbReference>
<sequence length="448" mass="48106">MTVENPSQAEIARVFALQQANQWNVKATGVEERKAKLAKLKASIEAHADDIVAAVLKDTRKPESEIRVTEVLNILGNIQLNIDSLDEWMAPTMVTPTRVQTDKAMIVYEARGVCLILGPWNFPLGLVFGPLAAAVAAGNCCILKLTDLCPNVAKIAKVIVDEVFEENEVAVFEGDVSVAEALLELPFNHIFFTGSTRVGKIVMAAAAKHLATVTLELGGKSPVIIDEGADIDAIAAALAGAKQFNGGQACICPDYVFVKEQDKAKLVDGFRANVEKNLYAGGAIDKSAIAQVVNEGNFARVKGMVDDAIAQGATVAVGGTLEADDLTIHPTMLTDVTPQMKILQDEIFAPVLPVMTYDTLDQVIEYIEERDKPLALYVFSPSQENIDKVLARTSSGGVTVNGVFSHYLENRLPFGGVNGSGMGSYHGYFGFKAFSHERAVYIHQPAAA</sequence>
<evidence type="ECO:0000256" key="4">
    <source>
        <dbReference type="PIRNR" id="PIRNR036492"/>
    </source>
</evidence>
<dbReference type="InterPro" id="IPR016163">
    <property type="entry name" value="Ald_DH_C"/>
</dbReference>
<evidence type="ECO:0000256" key="3">
    <source>
        <dbReference type="ARBA" id="ARBA00023027"/>
    </source>
</evidence>
<evidence type="ECO:0000313" key="10">
    <source>
        <dbReference type="Proteomes" id="UP000466966"/>
    </source>
</evidence>
<reference evidence="9 10" key="1">
    <citation type="submission" date="2019-12" db="EMBL/GenBank/DDBJ databases">
        <title>Genomic-based taxomic classification of the family Erythrobacteraceae.</title>
        <authorList>
            <person name="Xu L."/>
        </authorList>
    </citation>
    <scope>NUCLEOTIDE SEQUENCE [LARGE SCALE GENOMIC DNA]</scope>
    <source>
        <strain evidence="9 10">M0322</strain>
    </source>
</reference>
<protein>
    <recommendedName>
        <fullName evidence="4">Aldehyde dehydrogenase</fullName>
    </recommendedName>
</protein>
<evidence type="ECO:0000256" key="6">
    <source>
        <dbReference type="PROSITE-ProRule" id="PRU10007"/>
    </source>
</evidence>
<name>A0A844YVI7_9SPHN</name>
<evidence type="ECO:0000256" key="7">
    <source>
        <dbReference type="RuleBase" id="RU003345"/>
    </source>
</evidence>
<keyword evidence="2 4" id="KW-0560">Oxidoreductase</keyword>